<evidence type="ECO:0000313" key="1">
    <source>
        <dbReference type="EMBL" id="KAI2387294.1"/>
    </source>
</evidence>
<dbReference type="EMBL" id="JALBCA010000040">
    <property type="protein sequence ID" value="KAI2387294.1"/>
    <property type="molecule type" value="Genomic_DNA"/>
</dbReference>
<accession>A0ACB8UXI7</accession>
<gene>
    <name evidence="1" type="ORF">LOY88_003163</name>
</gene>
<protein>
    <submittedName>
        <fullName evidence="1">Uncharacterized protein</fullName>
    </submittedName>
</protein>
<organism evidence="1">
    <name type="scientific">Ophidiomyces ophidiicola</name>
    <dbReference type="NCBI Taxonomy" id="1387563"/>
    <lineage>
        <taxon>Eukaryota</taxon>
        <taxon>Fungi</taxon>
        <taxon>Dikarya</taxon>
        <taxon>Ascomycota</taxon>
        <taxon>Pezizomycotina</taxon>
        <taxon>Eurotiomycetes</taxon>
        <taxon>Eurotiomycetidae</taxon>
        <taxon>Onygenales</taxon>
        <taxon>Onygenaceae</taxon>
        <taxon>Ophidiomyces</taxon>
    </lineage>
</organism>
<name>A0ACB8UXI7_9EURO</name>
<proteinExistence type="predicted"/>
<sequence>MADHSPTKSEPMESHSAARRDSAEETSVPATSTKVKGPRKRTKTGCLTCRKRRIKCGEEKPRCNNCIKSKRECEGYGQRVVFRDPVGPIPHLGPISASQGLAAADHAYLNRQFVQAFHHGEPSGARPFLPLAPRPSGYGPIPDGFVRHDYAQRVASHHLHHHDMPSQPLLEDDRFSWNAAQYMQSQHGLHGLPTDYQEQSAAHLHQSYPPDSAYSSHTGLQHMDTSYQSLYDSQFTSFRHADISPLSAGDPGQYTRHYVPPDLDAGAGENHEAQTAPTIKPDVDPGAESDEYYDVDTDDDLMESGIPSGFDMYGHAGKMLPYQLMSTVGQFHTFENYENLLSTYRPSPLASPLLDPEVLQIFHHFMTVVGPSVSIFERHPFIPSASMSSGAVPPEQQSLWTYTLPTMALEHQGLLQAMLAFSSLNMARMADQPPTASFRHYHYALRKVGKAVGLPHRRKQVPTLAATLLLGFFEVMAAEHQKWNSHLAGATHLIRDMDFARMTRDIRAMRANARAQHWSQNSQSLWTGSAAPFLGSYFENDIFAAFESDIDVGLVSAITGRAINYDEYGEIAAGGRTKPKRELTPKDVDDYRVRSDLYWWYCKQDTFHSLISGNGLLLSYDRWANCPPRAGVGRLDAAYGSMDHLVLLLARIGAFASKDRKRKLKAVEANGGEWRPPPNFFPPGMGGPPGPPGGPPRGAPPGVPQTPTGPPKMPPTAKRDASPPMYGMVPPSGPIRLPSAFGSNVYPTPPSPSGSDSSDDLDSMMAEAEAEWQEILHACEEFKNALGTPGFVPLPPDGAPLISSPFGPAIQYRTHVVACIWAFYYSARIILERSHPAMPPASMMAAGVAAPRTAQYAQLIGRIAAGVHHTQQQQLGVATANPHPTTVGVLNELMLPLFFAGVQYVDPQQRAWTVAKLRDIARITGGTSPTSVASGCEKAWVKAFEIGRGPPYKRTVVPYQAQNREGPVSKARESMRFVTVSEGAPVTFALGLLSLDENLENEN</sequence>
<comment type="caution">
    <text evidence="1">The sequence shown here is derived from an EMBL/GenBank/DDBJ whole genome shotgun (WGS) entry which is preliminary data.</text>
</comment>
<reference evidence="1" key="1">
    <citation type="journal article" date="2022" name="bioRxiv">
        <title>Population genetic analysis of Ophidiomyces ophidiicola, the causative agent of snake fungal disease, indicates recent introductions to the USA.</title>
        <authorList>
            <person name="Ladner J.T."/>
            <person name="Palmer J.M."/>
            <person name="Ettinger C.L."/>
            <person name="Stajich J.E."/>
            <person name="Farrell T.M."/>
            <person name="Glorioso B.M."/>
            <person name="Lawson B."/>
            <person name="Price S.J."/>
            <person name="Stengle A.G."/>
            <person name="Grear D.A."/>
            <person name="Lorch J.M."/>
        </authorList>
    </citation>
    <scope>NUCLEOTIDE SEQUENCE</scope>
    <source>
        <strain evidence="1">NWHC 24266-5</strain>
    </source>
</reference>